<name>A0A8X6WM01_9ARAC</name>
<dbReference type="AlphaFoldDB" id="A0A8X6WM01"/>
<evidence type="ECO:0000313" key="2">
    <source>
        <dbReference type="Proteomes" id="UP000886998"/>
    </source>
</evidence>
<organism evidence="1 2">
    <name type="scientific">Trichonephila inaurata madagascariensis</name>
    <dbReference type="NCBI Taxonomy" id="2747483"/>
    <lineage>
        <taxon>Eukaryota</taxon>
        <taxon>Metazoa</taxon>
        <taxon>Ecdysozoa</taxon>
        <taxon>Arthropoda</taxon>
        <taxon>Chelicerata</taxon>
        <taxon>Arachnida</taxon>
        <taxon>Araneae</taxon>
        <taxon>Araneomorphae</taxon>
        <taxon>Entelegynae</taxon>
        <taxon>Araneoidea</taxon>
        <taxon>Nephilidae</taxon>
        <taxon>Trichonephila</taxon>
        <taxon>Trichonephila inaurata</taxon>
    </lineage>
</organism>
<keyword evidence="2" id="KW-1185">Reference proteome</keyword>
<reference evidence="1" key="1">
    <citation type="submission" date="2020-08" db="EMBL/GenBank/DDBJ databases">
        <title>Multicomponent nature underlies the extraordinary mechanical properties of spider dragline silk.</title>
        <authorList>
            <person name="Kono N."/>
            <person name="Nakamura H."/>
            <person name="Mori M."/>
            <person name="Yoshida Y."/>
            <person name="Ohtoshi R."/>
            <person name="Malay A.D."/>
            <person name="Moran D.A.P."/>
            <person name="Tomita M."/>
            <person name="Numata K."/>
            <person name="Arakawa K."/>
        </authorList>
    </citation>
    <scope>NUCLEOTIDE SEQUENCE</scope>
</reference>
<evidence type="ECO:0000313" key="1">
    <source>
        <dbReference type="EMBL" id="GFY37165.1"/>
    </source>
</evidence>
<accession>A0A8X6WM01</accession>
<protein>
    <submittedName>
        <fullName evidence="1">Uncharacterized protein</fullName>
    </submittedName>
</protein>
<sequence length="40" mass="4584">MAYVKKISPKLVLSRSRNVQTLKTGLSSTPYVSKRFQKRS</sequence>
<proteinExistence type="predicted"/>
<comment type="caution">
    <text evidence="1">The sequence shown here is derived from an EMBL/GenBank/DDBJ whole genome shotgun (WGS) entry which is preliminary data.</text>
</comment>
<dbReference type="Proteomes" id="UP000886998">
    <property type="component" value="Unassembled WGS sequence"/>
</dbReference>
<dbReference type="EMBL" id="BMAV01000162">
    <property type="protein sequence ID" value="GFY37165.1"/>
    <property type="molecule type" value="Genomic_DNA"/>
</dbReference>
<feature type="non-terminal residue" evidence="1">
    <location>
        <position position="40"/>
    </location>
</feature>
<gene>
    <name evidence="1" type="ORF">TNIN_439771</name>
</gene>